<proteinExistence type="predicted"/>
<accession>A0A8B8EXV7</accession>
<dbReference type="Gene3D" id="3.30.160.60">
    <property type="entry name" value="Classic Zinc Finger"/>
    <property type="match status" value="1"/>
</dbReference>
<keyword evidence="1" id="KW-0862">Zinc</keyword>
<dbReference type="OrthoDB" id="6162356at2759"/>
<evidence type="ECO:0000256" key="1">
    <source>
        <dbReference type="PROSITE-ProRule" id="PRU00024"/>
    </source>
</evidence>
<dbReference type="RefSeq" id="XP_022344864.1">
    <property type="nucleotide sequence ID" value="XM_022489156.1"/>
</dbReference>
<dbReference type="Proteomes" id="UP000694844">
    <property type="component" value="Chromosome 5"/>
</dbReference>
<feature type="domain" description="B box-type" evidence="2">
    <location>
        <begin position="12"/>
        <end position="59"/>
    </location>
</feature>
<organism evidence="3 5">
    <name type="scientific">Crassostrea virginica</name>
    <name type="common">Eastern oyster</name>
    <dbReference type="NCBI Taxonomy" id="6565"/>
    <lineage>
        <taxon>Eukaryota</taxon>
        <taxon>Metazoa</taxon>
        <taxon>Spiralia</taxon>
        <taxon>Lophotrochozoa</taxon>
        <taxon>Mollusca</taxon>
        <taxon>Bivalvia</taxon>
        <taxon>Autobranchia</taxon>
        <taxon>Pteriomorphia</taxon>
        <taxon>Ostreida</taxon>
        <taxon>Ostreoidea</taxon>
        <taxon>Ostreidae</taxon>
        <taxon>Crassostrea</taxon>
    </lineage>
</organism>
<dbReference type="SUPFAM" id="SSF58113">
    <property type="entry name" value="Apolipoprotein A-I"/>
    <property type="match status" value="1"/>
</dbReference>
<evidence type="ECO:0000313" key="3">
    <source>
        <dbReference type="Proteomes" id="UP000694844"/>
    </source>
</evidence>
<name>A0A8B8EXV7_CRAVI</name>
<keyword evidence="1" id="KW-0863">Zinc-finger</keyword>
<dbReference type="PANTHER" id="PTHR25462:SF296">
    <property type="entry name" value="MEIOTIC P26, ISOFORM F"/>
    <property type="match status" value="1"/>
</dbReference>
<dbReference type="InterPro" id="IPR047153">
    <property type="entry name" value="TRIM45/56/19-like"/>
</dbReference>
<reference evidence="4 5" key="1">
    <citation type="submission" date="2025-04" db="UniProtKB">
        <authorList>
            <consortium name="RefSeq"/>
        </authorList>
    </citation>
    <scope>IDENTIFICATION</scope>
    <source>
        <tissue evidence="4 5">Whole sample</tissue>
    </source>
</reference>
<dbReference type="RefSeq" id="XP_022344865.1">
    <property type="nucleotide sequence ID" value="XM_022489157.1"/>
</dbReference>
<sequence>MSEPSDEQAAMQHYLVCGTEDCQMNGQFYCNACHRPLCESCRDEHQKSPNNKNHEIVLYRYRKQQLPVEKCQNHPIRNVDIFCRECKTSICSKCSTMKEHEGHTFDDLEDIYAHKYALWQGEFSKIQKYFLPTSQELKTDIEEDVTQVKKIMESIRTSMKAEAESLKNTVDKVTSENIEHTHTMEKSLLEMLKSQETTYDDYIANLWKISDEFQEYLSETNHNLLFKSKILKIQSIPETTKPLPPVFTAGQFNKNDITKLLGRVNVPNTKPEKRKIQPMEVVNTHIKSLDFCYQGQGIRYTRCRQCMSNISRQIRQTLVQ</sequence>
<dbReference type="SMART" id="SM00336">
    <property type="entry name" value="BBOX"/>
    <property type="match status" value="2"/>
</dbReference>
<dbReference type="PROSITE" id="PS50119">
    <property type="entry name" value="ZF_BBOX"/>
    <property type="match status" value="2"/>
</dbReference>
<dbReference type="PANTHER" id="PTHR25462">
    <property type="entry name" value="BONUS, ISOFORM C-RELATED"/>
    <property type="match status" value="1"/>
</dbReference>
<dbReference type="InterPro" id="IPR000315">
    <property type="entry name" value="Znf_B-box"/>
</dbReference>
<protein>
    <submittedName>
        <fullName evidence="4 5">Tripartite motif-containing protein 5-like isoform X1</fullName>
    </submittedName>
</protein>
<dbReference type="GeneID" id="111137618"/>
<feature type="domain" description="B box-type" evidence="2">
    <location>
        <begin position="66"/>
        <end position="108"/>
    </location>
</feature>
<dbReference type="CDD" id="cd19756">
    <property type="entry name" value="Bbox2"/>
    <property type="match status" value="1"/>
</dbReference>
<dbReference type="KEGG" id="cvn:111137618"/>
<dbReference type="GO" id="GO:0008270">
    <property type="term" value="F:zinc ion binding"/>
    <property type="evidence" value="ECO:0007669"/>
    <property type="project" value="UniProtKB-KW"/>
</dbReference>
<dbReference type="SUPFAM" id="SSF57845">
    <property type="entry name" value="B-box zinc-binding domain"/>
    <property type="match status" value="1"/>
</dbReference>
<dbReference type="AlphaFoldDB" id="A0A8B8EXV7"/>
<evidence type="ECO:0000313" key="4">
    <source>
        <dbReference type="RefSeq" id="XP_022344864.1"/>
    </source>
</evidence>
<keyword evidence="1" id="KW-0479">Metal-binding</keyword>
<dbReference type="GO" id="GO:0061630">
    <property type="term" value="F:ubiquitin protein ligase activity"/>
    <property type="evidence" value="ECO:0007669"/>
    <property type="project" value="TreeGrafter"/>
</dbReference>
<evidence type="ECO:0000259" key="2">
    <source>
        <dbReference type="PROSITE" id="PS50119"/>
    </source>
</evidence>
<gene>
    <name evidence="4 5" type="primary">LOC111137618</name>
</gene>
<evidence type="ECO:0000313" key="5">
    <source>
        <dbReference type="RefSeq" id="XP_022344865.1"/>
    </source>
</evidence>
<keyword evidence="3" id="KW-1185">Reference proteome</keyword>
<dbReference type="Pfam" id="PF00643">
    <property type="entry name" value="zf-B_box"/>
    <property type="match status" value="1"/>
</dbReference>